<dbReference type="Gene3D" id="4.10.240.10">
    <property type="entry name" value="Zn(2)-C6 fungal-type DNA-binding domain"/>
    <property type="match status" value="1"/>
</dbReference>
<evidence type="ECO:0000256" key="2">
    <source>
        <dbReference type="ARBA" id="ARBA00022723"/>
    </source>
</evidence>
<dbReference type="STRING" id="2282107.A0A286UX00"/>
<comment type="subcellular location">
    <subcellularLocation>
        <location evidence="1">Nucleus</location>
    </subcellularLocation>
</comment>
<dbReference type="InParanoid" id="A0A286UX00"/>
<dbReference type="GO" id="GO:0006351">
    <property type="term" value="P:DNA-templated transcription"/>
    <property type="evidence" value="ECO:0007669"/>
    <property type="project" value="InterPro"/>
</dbReference>
<dbReference type="GO" id="GO:0003677">
    <property type="term" value="F:DNA binding"/>
    <property type="evidence" value="ECO:0007669"/>
    <property type="project" value="InterPro"/>
</dbReference>
<keyword evidence="5" id="KW-0539">Nucleus</keyword>
<evidence type="ECO:0000256" key="3">
    <source>
        <dbReference type="ARBA" id="ARBA00023015"/>
    </source>
</evidence>
<keyword evidence="8" id="KW-1185">Reference proteome</keyword>
<keyword evidence="4" id="KW-0804">Transcription</keyword>
<organism evidence="7 8">
    <name type="scientific">Pyrrhoderma noxium</name>
    <dbReference type="NCBI Taxonomy" id="2282107"/>
    <lineage>
        <taxon>Eukaryota</taxon>
        <taxon>Fungi</taxon>
        <taxon>Dikarya</taxon>
        <taxon>Basidiomycota</taxon>
        <taxon>Agaricomycotina</taxon>
        <taxon>Agaricomycetes</taxon>
        <taxon>Hymenochaetales</taxon>
        <taxon>Hymenochaetaceae</taxon>
        <taxon>Pyrrhoderma</taxon>
    </lineage>
</organism>
<dbReference type="InterPro" id="IPR036864">
    <property type="entry name" value="Zn2-C6_fun-type_DNA-bd_sf"/>
</dbReference>
<dbReference type="InterPro" id="IPR001138">
    <property type="entry name" value="Zn2Cys6_DnaBD"/>
</dbReference>
<evidence type="ECO:0000313" key="8">
    <source>
        <dbReference type="Proteomes" id="UP000217199"/>
    </source>
</evidence>
<evidence type="ECO:0000313" key="7">
    <source>
        <dbReference type="EMBL" id="PAV24098.1"/>
    </source>
</evidence>
<evidence type="ECO:0000256" key="1">
    <source>
        <dbReference type="ARBA" id="ARBA00004123"/>
    </source>
</evidence>
<evidence type="ECO:0000256" key="5">
    <source>
        <dbReference type="ARBA" id="ARBA00023242"/>
    </source>
</evidence>
<dbReference type="CDD" id="cd00067">
    <property type="entry name" value="GAL4"/>
    <property type="match status" value="1"/>
</dbReference>
<dbReference type="Proteomes" id="UP000217199">
    <property type="component" value="Unassembled WGS sequence"/>
</dbReference>
<name>A0A286UX00_9AGAM</name>
<feature type="domain" description="Xylanolytic transcriptional activator regulatory" evidence="6">
    <location>
        <begin position="144"/>
        <end position="296"/>
    </location>
</feature>
<proteinExistence type="predicted"/>
<dbReference type="AlphaFoldDB" id="A0A286UX00"/>
<reference evidence="7 8" key="1">
    <citation type="journal article" date="2017" name="Mol. Ecol.">
        <title>Comparative and population genomic landscape of Phellinus noxius: A hypervariable fungus causing root rot in trees.</title>
        <authorList>
            <person name="Chung C.L."/>
            <person name="Lee T.J."/>
            <person name="Akiba M."/>
            <person name="Lee H.H."/>
            <person name="Kuo T.H."/>
            <person name="Liu D."/>
            <person name="Ke H.M."/>
            <person name="Yokoi T."/>
            <person name="Roa M.B."/>
            <person name="Lu M.J."/>
            <person name="Chang Y.Y."/>
            <person name="Ann P.J."/>
            <person name="Tsai J.N."/>
            <person name="Chen C.Y."/>
            <person name="Tzean S.S."/>
            <person name="Ota Y."/>
            <person name="Hattori T."/>
            <person name="Sahashi N."/>
            <person name="Liou R.F."/>
            <person name="Kikuchi T."/>
            <person name="Tsai I.J."/>
        </authorList>
    </citation>
    <scope>NUCLEOTIDE SEQUENCE [LARGE SCALE GENOMIC DNA]</scope>
    <source>
        <strain evidence="7 8">FFPRI411160</strain>
    </source>
</reference>
<evidence type="ECO:0000256" key="4">
    <source>
        <dbReference type="ARBA" id="ARBA00023163"/>
    </source>
</evidence>
<dbReference type="GO" id="GO:0005634">
    <property type="term" value="C:nucleus"/>
    <property type="evidence" value="ECO:0007669"/>
    <property type="project" value="UniProtKB-SubCell"/>
</dbReference>
<dbReference type="EMBL" id="NBII01000001">
    <property type="protein sequence ID" value="PAV24098.1"/>
    <property type="molecule type" value="Genomic_DNA"/>
</dbReference>
<dbReference type="GO" id="GO:0008270">
    <property type="term" value="F:zinc ion binding"/>
    <property type="evidence" value="ECO:0007669"/>
    <property type="project" value="InterPro"/>
</dbReference>
<protein>
    <recommendedName>
        <fullName evidence="6">Xylanolytic transcriptional activator regulatory domain-containing protein</fullName>
    </recommendedName>
</protein>
<dbReference type="GO" id="GO:0000981">
    <property type="term" value="F:DNA-binding transcription factor activity, RNA polymerase II-specific"/>
    <property type="evidence" value="ECO:0007669"/>
    <property type="project" value="InterPro"/>
</dbReference>
<gene>
    <name evidence="7" type="ORF">PNOK_0116600</name>
</gene>
<dbReference type="InterPro" id="IPR050815">
    <property type="entry name" value="TF_fung"/>
</dbReference>
<evidence type="ECO:0000259" key="6">
    <source>
        <dbReference type="Pfam" id="PF04082"/>
    </source>
</evidence>
<dbReference type="InterPro" id="IPR007219">
    <property type="entry name" value="XnlR_reg_dom"/>
</dbReference>
<dbReference type="OrthoDB" id="2309723at2759"/>
<dbReference type="PANTHER" id="PTHR47338">
    <property type="entry name" value="ZN(II)2CYS6 TRANSCRIPTION FACTOR (EUROFUNG)-RELATED"/>
    <property type="match status" value="1"/>
</dbReference>
<comment type="caution">
    <text evidence="7">The sequence shown here is derived from an EMBL/GenBank/DDBJ whole genome shotgun (WGS) entry which is preliminary data.</text>
</comment>
<dbReference type="CDD" id="cd12148">
    <property type="entry name" value="fungal_TF_MHR"/>
    <property type="match status" value="1"/>
</dbReference>
<dbReference type="PANTHER" id="PTHR47338:SF29">
    <property type="entry name" value="ZN(2)-C6 FUNGAL-TYPE DOMAIN-CONTAINING PROTEIN"/>
    <property type="match status" value="1"/>
</dbReference>
<keyword evidence="2" id="KW-0479">Metal-binding</keyword>
<accession>A0A286UX00</accession>
<sequence>MKCDGARPYCGQCIRLNRIDDCEYTDTQGRTRTQVLEERVASLQARVDELENPQITSHSVLLQDPYSSSGPGTSGGVYGHSIDSSATYETVAQWWNLAEPPSSVIDILLGFFIPHARDIGFALSTNSIVSDFNLPSSSPLRPHPALFNVIILWSLRLSKSYEFIQHEPIYLQRTTLSLLDALHGGSSLAGFSVTRHRLQAVQVEILLTRYFFMLGRFIEGRYHLNAAVSLSISLGLHRLNIISSPLIGLSVSNIEAPNFALSSVEDMSELHERVLLFWSVLTMDRSWSSALRMPGFLTEGEVPNSEIETPWALTIPNYVTRSPVTSDDGLSTGTVRRFLSGEVPVGLSLSSQSLLAMGSLLFERAIRITNPSSPIEGNVQVESQSLLNFLDRVYDTVPTLETLSLEISDLDILQTNRELLTIHIYLNSSSIIALRVFNSEPEHPRFHIYMTRLLQALEELANSSPVAPDPIIGMICVEVANYLLPEEVSRARLQAALSRMSDECAFPIFVQQLEKFESY</sequence>
<dbReference type="Pfam" id="PF04082">
    <property type="entry name" value="Fungal_trans"/>
    <property type="match status" value="1"/>
</dbReference>
<keyword evidence="3" id="KW-0805">Transcription regulation</keyword>